<feature type="chain" id="PRO_5042161724" evidence="2">
    <location>
        <begin position="37"/>
        <end position="121"/>
    </location>
</feature>
<name>A0AAE1Q8R0_9EUCA</name>
<keyword evidence="2" id="KW-0732">Signal</keyword>
<comment type="caution">
    <text evidence="3">The sequence shown here is derived from an EMBL/GenBank/DDBJ whole genome shotgun (WGS) entry which is preliminary data.</text>
</comment>
<dbReference type="AlphaFoldDB" id="A0AAE1Q8R0"/>
<accession>A0AAE1Q8R0</accession>
<dbReference type="EMBL" id="JAWZYT010000561">
    <property type="protein sequence ID" value="KAK4321746.1"/>
    <property type="molecule type" value="Genomic_DNA"/>
</dbReference>
<dbReference type="Proteomes" id="UP001292094">
    <property type="component" value="Unassembled WGS sequence"/>
</dbReference>
<evidence type="ECO:0000256" key="1">
    <source>
        <dbReference type="SAM" id="MobiDB-lite"/>
    </source>
</evidence>
<evidence type="ECO:0000313" key="4">
    <source>
        <dbReference type="Proteomes" id="UP001292094"/>
    </source>
</evidence>
<evidence type="ECO:0000313" key="3">
    <source>
        <dbReference type="EMBL" id="KAK4321746.1"/>
    </source>
</evidence>
<proteinExistence type="predicted"/>
<organism evidence="3 4">
    <name type="scientific">Petrolisthes manimaculis</name>
    <dbReference type="NCBI Taxonomy" id="1843537"/>
    <lineage>
        <taxon>Eukaryota</taxon>
        <taxon>Metazoa</taxon>
        <taxon>Ecdysozoa</taxon>
        <taxon>Arthropoda</taxon>
        <taxon>Crustacea</taxon>
        <taxon>Multicrustacea</taxon>
        <taxon>Malacostraca</taxon>
        <taxon>Eumalacostraca</taxon>
        <taxon>Eucarida</taxon>
        <taxon>Decapoda</taxon>
        <taxon>Pleocyemata</taxon>
        <taxon>Anomura</taxon>
        <taxon>Galatheoidea</taxon>
        <taxon>Porcellanidae</taxon>
        <taxon>Petrolisthes</taxon>
    </lineage>
</organism>
<feature type="region of interest" description="Disordered" evidence="1">
    <location>
        <begin position="51"/>
        <end position="88"/>
    </location>
</feature>
<protein>
    <submittedName>
        <fullName evidence="3">Uncharacterized protein</fullName>
    </submittedName>
</protein>
<feature type="signal peptide" evidence="2">
    <location>
        <begin position="1"/>
        <end position="36"/>
    </location>
</feature>
<sequence>MCTHIKGSECMNKMCTMWMRSHVLLLLLFTSTMTVAQQGFIYGGKDATKPSTGALISNPSNNPPPPVYQFRPRPSRPNNYNNHFNSRPYYGSHYNQQYSSNSYNNPYYYNNYYYRPYNYFG</sequence>
<evidence type="ECO:0000256" key="2">
    <source>
        <dbReference type="SAM" id="SignalP"/>
    </source>
</evidence>
<reference evidence="3" key="1">
    <citation type="submission" date="2023-11" db="EMBL/GenBank/DDBJ databases">
        <title>Genome assemblies of two species of porcelain crab, Petrolisthes cinctipes and Petrolisthes manimaculis (Anomura: Porcellanidae).</title>
        <authorList>
            <person name="Angst P."/>
        </authorList>
    </citation>
    <scope>NUCLEOTIDE SEQUENCE</scope>
    <source>
        <strain evidence="3">PB745_02</strain>
        <tissue evidence="3">Gill</tissue>
    </source>
</reference>
<gene>
    <name evidence="3" type="ORF">Pmani_007484</name>
</gene>
<keyword evidence="4" id="KW-1185">Reference proteome</keyword>